<keyword evidence="11" id="KW-1185">Reference proteome</keyword>
<dbReference type="RefSeq" id="WP_168609225.1">
    <property type="nucleotide sequence ID" value="NZ_JAAZQD010000003.1"/>
</dbReference>
<dbReference type="InterPro" id="IPR030400">
    <property type="entry name" value="Sedolisin_dom"/>
</dbReference>
<dbReference type="PANTHER" id="PTHR14218:SF15">
    <property type="entry name" value="TRIPEPTIDYL-PEPTIDASE 1"/>
    <property type="match status" value="1"/>
</dbReference>
<comment type="caution">
    <text evidence="10">The sequence shown here is derived from an EMBL/GenBank/DDBJ whole genome shotgun (WGS) entry which is preliminary data.</text>
</comment>
<evidence type="ECO:0000256" key="4">
    <source>
        <dbReference type="ARBA" id="ARBA00022801"/>
    </source>
</evidence>
<dbReference type="GO" id="GO:0006508">
    <property type="term" value="P:proteolysis"/>
    <property type="evidence" value="ECO:0007669"/>
    <property type="project" value="UniProtKB-KW"/>
</dbReference>
<dbReference type="InterPro" id="IPR000209">
    <property type="entry name" value="Peptidase_S8/S53_dom"/>
</dbReference>
<keyword evidence="3" id="KW-0479">Metal-binding</keyword>
<feature type="active site" description="Charge relay system" evidence="8">
    <location>
        <position position="269"/>
    </location>
</feature>
<dbReference type="InterPro" id="IPR015366">
    <property type="entry name" value="S53_propep"/>
</dbReference>
<feature type="active site" description="Charge relay system" evidence="8">
    <location>
        <position position="273"/>
    </location>
</feature>
<evidence type="ECO:0000259" key="9">
    <source>
        <dbReference type="PROSITE" id="PS51695"/>
    </source>
</evidence>
<keyword evidence="2 8" id="KW-0645">Protease</keyword>
<protein>
    <submittedName>
        <fullName evidence="10">S8 family serine peptidase</fullName>
    </submittedName>
</protein>
<dbReference type="SMART" id="SM00944">
    <property type="entry name" value="Pro-kuma_activ"/>
    <property type="match status" value="1"/>
</dbReference>
<sequence>MAGLLVSQPAHADTQQLGPTDETITTTIVFGVRHEEQLKRYIQETVTPGSPHYRDFLSLREFVTHYAPSPGQLRVTQRYLESYGLKVDKVFKDHLAMTVSGPSSAFELVLQTQMDNYKEDDVRHHPHRRHHFHRPRHQPHMPRLLLDNDVIAVVGLSNEYQFRPMHASKAHITHADALQLVPGSNTIATGVPGQYTVADVANLYNINPMYAEGTTGSGVTLGIATYADFLKDDAYAYWNLIGLPGKADRITKIHVDGGGDFGADAGSGETSLDVEQAGGLAPYADMIVYDAPNGSQGGIDMFYQIVSDNRVDTLSYSWGLPEIFYYPELNGGVDYTNTMKALNQAFMEAAVQGITLFTASGDSGAYDTNRSLPAPYFTTPLTVDWPASSPYMTAAGGTTEPVSLTGRCGSGTYPIDVQGERAWSWGYLADFYQTCYGLSPIEAGVFSEGGGGGVSVYWHRPWYQYGIAGVRRSEPGQSMTELDVNPTVDYLDLRAGYAGRNVPDISMNADPFTGYLVYSSADGGLLQGYGGTSFVAPQLNGVAALVNQRNGGRIGLLAPQLYQMLRRYGYGPDSPFHDITDGDNWYWEGVPGYDQATGVGTPDVARLAVLLSTHNGHGHHGHGGHHHGH</sequence>
<comment type="cofactor">
    <cofactor evidence="1">
        <name>Ca(2+)</name>
        <dbReference type="ChEBI" id="CHEBI:29108"/>
    </cofactor>
</comment>
<name>A0A846ZNV2_9GAMM</name>
<evidence type="ECO:0000256" key="5">
    <source>
        <dbReference type="ARBA" id="ARBA00022825"/>
    </source>
</evidence>
<dbReference type="GO" id="GO:0008240">
    <property type="term" value="F:tripeptidyl-peptidase activity"/>
    <property type="evidence" value="ECO:0007669"/>
    <property type="project" value="TreeGrafter"/>
</dbReference>
<accession>A0A846ZNV2</accession>
<dbReference type="PROSITE" id="PS51695">
    <property type="entry name" value="SEDOLISIN"/>
    <property type="match status" value="1"/>
</dbReference>
<dbReference type="InterPro" id="IPR036852">
    <property type="entry name" value="Peptidase_S8/S53_dom_sf"/>
</dbReference>
<dbReference type="GO" id="GO:0004252">
    <property type="term" value="F:serine-type endopeptidase activity"/>
    <property type="evidence" value="ECO:0007669"/>
    <property type="project" value="UniProtKB-UniRule"/>
</dbReference>
<dbReference type="CDD" id="cd04056">
    <property type="entry name" value="Peptidases_S53"/>
    <property type="match status" value="1"/>
</dbReference>
<gene>
    <name evidence="10" type="ORF">HF690_09225</name>
</gene>
<evidence type="ECO:0000256" key="8">
    <source>
        <dbReference type="PROSITE-ProRule" id="PRU01032"/>
    </source>
</evidence>
<feature type="domain" description="Peptidase S53" evidence="9">
    <location>
        <begin position="194"/>
        <end position="614"/>
    </location>
</feature>
<evidence type="ECO:0000256" key="3">
    <source>
        <dbReference type="ARBA" id="ARBA00022723"/>
    </source>
</evidence>
<proteinExistence type="predicted"/>
<dbReference type="Gene3D" id="3.40.50.200">
    <property type="entry name" value="Peptidase S8/S53 domain"/>
    <property type="match status" value="1"/>
</dbReference>
<keyword evidence="6" id="KW-0106">Calcium</keyword>
<keyword evidence="4 8" id="KW-0378">Hydrolase</keyword>
<dbReference type="GO" id="GO:0046872">
    <property type="term" value="F:metal ion binding"/>
    <property type="evidence" value="ECO:0007669"/>
    <property type="project" value="UniProtKB-KW"/>
</dbReference>
<evidence type="ECO:0000313" key="11">
    <source>
        <dbReference type="Proteomes" id="UP000541636"/>
    </source>
</evidence>
<reference evidence="10 11" key="1">
    <citation type="journal article" date="2017" name="Int. J. Syst. Evol. Microbiol.">
        <title>Oleiagrimonas citrea sp. nov., a marine bacterium isolated from tidal flat sediment and emended description of the genus Oleiagrimonas Fang et al. 2015 and Oleiagrimonas soli.</title>
        <authorList>
            <person name="Yang S.H."/>
            <person name="Seo H.S."/>
            <person name="Seong C.N."/>
            <person name="Kwon K.K."/>
        </authorList>
    </citation>
    <scope>NUCLEOTIDE SEQUENCE [LARGE SCALE GENOMIC DNA]</scope>
    <source>
        <strain evidence="10 11">MEBiC09124</strain>
    </source>
</reference>
<dbReference type="Pfam" id="PF09286">
    <property type="entry name" value="Pro-kuma_activ"/>
    <property type="match status" value="1"/>
</dbReference>
<comment type="caution">
    <text evidence="8">Lacks conserved residue(s) required for the propagation of feature annotation.</text>
</comment>
<dbReference type="PANTHER" id="PTHR14218">
    <property type="entry name" value="PROTEASE S8 TRIPEPTIDYL PEPTIDASE I CLN2"/>
    <property type="match status" value="1"/>
</dbReference>
<keyword evidence="5 8" id="KW-0720">Serine protease</keyword>
<feature type="active site" description="Charge relay system" evidence="8">
    <location>
        <position position="533"/>
    </location>
</feature>
<evidence type="ECO:0000256" key="2">
    <source>
        <dbReference type="ARBA" id="ARBA00022670"/>
    </source>
</evidence>
<dbReference type="Pfam" id="PF00082">
    <property type="entry name" value="Peptidase_S8"/>
    <property type="match status" value="1"/>
</dbReference>
<dbReference type="CDD" id="cd11377">
    <property type="entry name" value="Pro-peptidase_S53"/>
    <property type="match status" value="1"/>
</dbReference>
<evidence type="ECO:0000313" key="10">
    <source>
        <dbReference type="EMBL" id="NKZ39131.1"/>
    </source>
</evidence>
<evidence type="ECO:0000256" key="7">
    <source>
        <dbReference type="ARBA" id="ARBA00023145"/>
    </source>
</evidence>
<keyword evidence="7" id="KW-0865">Zymogen</keyword>
<dbReference type="InterPro" id="IPR050819">
    <property type="entry name" value="Tripeptidyl-peptidase_I"/>
</dbReference>
<evidence type="ECO:0000256" key="1">
    <source>
        <dbReference type="ARBA" id="ARBA00001913"/>
    </source>
</evidence>
<dbReference type="SUPFAM" id="SSF54897">
    <property type="entry name" value="Protease propeptides/inhibitors"/>
    <property type="match status" value="1"/>
</dbReference>
<dbReference type="AlphaFoldDB" id="A0A846ZNV2"/>
<organism evidence="10 11">
    <name type="scientific">Oleiagrimonas citrea</name>
    <dbReference type="NCBI Taxonomy" id="1665687"/>
    <lineage>
        <taxon>Bacteria</taxon>
        <taxon>Pseudomonadati</taxon>
        <taxon>Pseudomonadota</taxon>
        <taxon>Gammaproteobacteria</taxon>
        <taxon>Lysobacterales</taxon>
        <taxon>Rhodanobacteraceae</taxon>
        <taxon>Oleiagrimonas</taxon>
    </lineage>
</organism>
<evidence type="ECO:0000256" key="6">
    <source>
        <dbReference type="ARBA" id="ARBA00022837"/>
    </source>
</evidence>
<dbReference type="EMBL" id="JAAZQD010000003">
    <property type="protein sequence ID" value="NKZ39131.1"/>
    <property type="molecule type" value="Genomic_DNA"/>
</dbReference>
<dbReference type="Proteomes" id="UP000541636">
    <property type="component" value="Unassembled WGS sequence"/>
</dbReference>
<dbReference type="SUPFAM" id="SSF52743">
    <property type="entry name" value="Subtilisin-like"/>
    <property type="match status" value="1"/>
</dbReference>